<dbReference type="EMBL" id="JYDL01000012">
    <property type="protein sequence ID" value="KRX25322.1"/>
    <property type="molecule type" value="Genomic_DNA"/>
</dbReference>
<protein>
    <submittedName>
        <fullName evidence="1">Uncharacterized protein</fullName>
    </submittedName>
</protein>
<accession>A0A0V0SF59</accession>
<evidence type="ECO:0000313" key="1">
    <source>
        <dbReference type="EMBL" id="KRX25322.1"/>
    </source>
</evidence>
<evidence type="ECO:0000313" key="2">
    <source>
        <dbReference type="Proteomes" id="UP000054630"/>
    </source>
</evidence>
<dbReference type="Proteomes" id="UP000054630">
    <property type="component" value="Unassembled WGS sequence"/>
</dbReference>
<sequence length="61" mass="6653">MFHRGTFVKKSCPCLGSNQGPSACKADVITATLQGHLFTRSSTREIKYTSGSRAMLWTALC</sequence>
<name>A0A0V0SF59_9BILA</name>
<gene>
    <name evidence="1" type="ORF">T07_11773</name>
</gene>
<organism evidence="1 2">
    <name type="scientific">Trichinella nelsoni</name>
    <dbReference type="NCBI Taxonomy" id="6336"/>
    <lineage>
        <taxon>Eukaryota</taxon>
        <taxon>Metazoa</taxon>
        <taxon>Ecdysozoa</taxon>
        <taxon>Nematoda</taxon>
        <taxon>Enoplea</taxon>
        <taxon>Dorylaimia</taxon>
        <taxon>Trichinellida</taxon>
        <taxon>Trichinellidae</taxon>
        <taxon>Trichinella</taxon>
    </lineage>
</organism>
<dbReference type="AlphaFoldDB" id="A0A0V0SF59"/>
<reference evidence="1 2" key="1">
    <citation type="submission" date="2015-01" db="EMBL/GenBank/DDBJ databases">
        <title>Evolution of Trichinella species and genotypes.</title>
        <authorList>
            <person name="Korhonen P.K."/>
            <person name="Edoardo P."/>
            <person name="Giuseppe L.R."/>
            <person name="Gasser R.B."/>
        </authorList>
    </citation>
    <scope>NUCLEOTIDE SEQUENCE [LARGE SCALE GENOMIC DNA]</scope>
    <source>
        <strain evidence="1">ISS37</strain>
    </source>
</reference>
<keyword evidence="2" id="KW-1185">Reference proteome</keyword>
<comment type="caution">
    <text evidence="1">The sequence shown here is derived from an EMBL/GenBank/DDBJ whole genome shotgun (WGS) entry which is preliminary data.</text>
</comment>
<proteinExistence type="predicted"/>